<organism evidence="1 2">
    <name type="scientific">Pseudoalteromonas porphyrae</name>
    <dbReference type="NCBI Taxonomy" id="187330"/>
    <lineage>
        <taxon>Bacteria</taxon>
        <taxon>Pseudomonadati</taxon>
        <taxon>Pseudomonadota</taxon>
        <taxon>Gammaproteobacteria</taxon>
        <taxon>Alteromonadales</taxon>
        <taxon>Pseudoalteromonadaceae</taxon>
        <taxon>Pseudoalteromonas</taxon>
    </lineage>
</organism>
<sequence>MKSQDVLLLLKIISMHADLDGKDVDTDIIQIDDTWADWDDKGLTPTFTEMDQIESQFSLRNLESLTGISKSQISLSLNRMYNVGLAKVDRKLKVPKTNIKAFLEFIAYGIRYVFPAKEGVIGRGIATSIAAPVLRGKLMTSGELQPVWSNPRGNTKGLLVEPLHPKIFIAVQQDAQLYAMLALVDAIRIGHPRERNLALEMLNNIFKVAK</sequence>
<name>A0A0N1MWN0_9GAMM</name>
<dbReference type="Proteomes" id="UP000037848">
    <property type="component" value="Unassembled WGS sequence"/>
</dbReference>
<evidence type="ECO:0000313" key="1">
    <source>
        <dbReference type="EMBL" id="KPH65643.1"/>
    </source>
</evidence>
<accession>A0A0N1MWN0</accession>
<dbReference type="OrthoDB" id="194359at2"/>
<gene>
    <name evidence="1" type="ORF">ADS77_01565</name>
</gene>
<protein>
    <submittedName>
        <fullName evidence="1">Uncharacterized protein</fullName>
    </submittedName>
</protein>
<dbReference type="PATRIC" id="fig|187330.3.peg.331"/>
<evidence type="ECO:0000313" key="2">
    <source>
        <dbReference type="Proteomes" id="UP000037848"/>
    </source>
</evidence>
<dbReference type="RefSeq" id="WP_054452601.1">
    <property type="nucleotide sequence ID" value="NZ_LHPH01000001.1"/>
</dbReference>
<comment type="caution">
    <text evidence="1">The sequence shown here is derived from an EMBL/GenBank/DDBJ whole genome shotgun (WGS) entry which is preliminary data.</text>
</comment>
<reference evidence="1 2" key="1">
    <citation type="submission" date="2015-08" db="EMBL/GenBank/DDBJ databases">
        <title>Draft Genome Sequence of Pseudoalteromonas porphyrae UCD-SED14.</title>
        <authorList>
            <person name="Coil D.A."/>
            <person name="Jospin G."/>
            <person name="Lee R.D."/>
            <person name="Eisen J.A."/>
        </authorList>
    </citation>
    <scope>NUCLEOTIDE SEQUENCE [LARGE SCALE GENOMIC DNA]</scope>
    <source>
        <strain evidence="1 2">UCD-SED14</strain>
    </source>
</reference>
<dbReference type="EMBL" id="LHPH01000001">
    <property type="protein sequence ID" value="KPH65643.1"/>
    <property type="molecule type" value="Genomic_DNA"/>
</dbReference>
<dbReference type="AlphaFoldDB" id="A0A0N1MWN0"/>
<proteinExistence type="predicted"/>
<keyword evidence="2" id="KW-1185">Reference proteome</keyword>